<keyword evidence="1" id="KW-0472">Membrane</keyword>
<evidence type="ECO:0000256" key="1">
    <source>
        <dbReference type="SAM" id="Phobius"/>
    </source>
</evidence>
<proteinExistence type="predicted"/>
<sequence length="116" mass="12693">MTLRTWLTTPSVPLHELTHAAFALPWADVDIELAGADPRVKFDWSASTPTWAVRLAHLAPTLVGLGILLVLVALFGIPTASTLEQLAIHELGLLVILAANWAVFTYPSEADRRPFR</sequence>
<organism evidence="2 3">
    <name type="scientific">Halogeometricum limi</name>
    <dbReference type="NCBI Taxonomy" id="555875"/>
    <lineage>
        <taxon>Archaea</taxon>
        <taxon>Methanobacteriati</taxon>
        <taxon>Methanobacteriota</taxon>
        <taxon>Stenosarchaea group</taxon>
        <taxon>Halobacteria</taxon>
        <taxon>Halobacteriales</taxon>
        <taxon>Haloferacaceae</taxon>
        <taxon>Halogeometricum</taxon>
    </lineage>
</organism>
<dbReference type="RefSeq" id="WP_089876291.1">
    <property type="nucleotide sequence ID" value="NZ_FOYS01000001.1"/>
</dbReference>
<accession>A0A1I6FW23</accession>
<feature type="transmembrane region" description="Helical" evidence="1">
    <location>
        <begin position="58"/>
        <end position="80"/>
    </location>
</feature>
<keyword evidence="1" id="KW-0812">Transmembrane</keyword>
<dbReference type="Proteomes" id="UP000243250">
    <property type="component" value="Unassembled WGS sequence"/>
</dbReference>
<protein>
    <recommendedName>
        <fullName evidence="4">Zincin peptidase</fullName>
    </recommendedName>
</protein>
<feature type="transmembrane region" description="Helical" evidence="1">
    <location>
        <begin position="86"/>
        <end position="106"/>
    </location>
</feature>
<dbReference type="AlphaFoldDB" id="A0A1I6FW23"/>
<reference evidence="3" key="1">
    <citation type="submission" date="2016-10" db="EMBL/GenBank/DDBJ databases">
        <authorList>
            <person name="Varghese N."/>
            <person name="Submissions S."/>
        </authorList>
    </citation>
    <scope>NUCLEOTIDE SEQUENCE [LARGE SCALE GENOMIC DNA]</scope>
    <source>
        <strain evidence="3">CGMCC 1.8711</strain>
    </source>
</reference>
<evidence type="ECO:0000313" key="3">
    <source>
        <dbReference type="Proteomes" id="UP000243250"/>
    </source>
</evidence>
<evidence type="ECO:0000313" key="2">
    <source>
        <dbReference type="EMBL" id="SFR34111.1"/>
    </source>
</evidence>
<name>A0A1I6FW23_9EURY</name>
<dbReference type="OrthoDB" id="291070at2157"/>
<evidence type="ECO:0008006" key="4">
    <source>
        <dbReference type="Google" id="ProtNLM"/>
    </source>
</evidence>
<keyword evidence="3" id="KW-1185">Reference proteome</keyword>
<keyword evidence="1" id="KW-1133">Transmembrane helix</keyword>
<dbReference type="STRING" id="555875.SAMN04488124_0407"/>
<dbReference type="EMBL" id="FOYS01000001">
    <property type="protein sequence ID" value="SFR34111.1"/>
    <property type="molecule type" value="Genomic_DNA"/>
</dbReference>
<gene>
    <name evidence="2" type="ORF">SAMN04488124_0407</name>
</gene>